<feature type="compositionally biased region" description="Low complexity" evidence="1">
    <location>
        <begin position="44"/>
        <end position="56"/>
    </location>
</feature>
<keyword evidence="3" id="KW-1185">Reference proteome</keyword>
<dbReference type="HOGENOM" id="CLU_1796150_0_0_1"/>
<reference evidence="3" key="1">
    <citation type="journal article" date="2014" name="Proc. Natl. Acad. Sci. U.S.A.">
        <title>Extensive sampling of basidiomycete genomes demonstrates inadequacy of the white-rot/brown-rot paradigm for wood decay fungi.</title>
        <authorList>
            <person name="Riley R."/>
            <person name="Salamov A.A."/>
            <person name="Brown D.W."/>
            <person name="Nagy L.G."/>
            <person name="Floudas D."/>
            <person name="Held B.W."/>
            <person name="Levasseur A."/>
            <person name="Lombard V."/>
            <person name="Morin E."/>
            <person name="Otillar R."/>
            <person name="Lindquist E.A."/>
            <person name="Sun H."/>
            <person name="LaButti K.M."/>
            <person name="Schmutz J."/>
            <person name="Jabbour D."/>
            <person name="Luo H."/>
            <person name="Baker S.E."/>
            <person name="Pisabarro A.G."/>
            <person name="Walton J.D."/>
            <person name="Blanchette R.A."/>
            <person name="Henrissat B."/>
            <person name="Martin F."/>
            <person name="Cullen D."/>
            <person name="Hibbett D.S."/>
            <person name="Grigoriev I.V."/>
        </authorList>
    </citation>
    <scope>NUCLEOTIDE SEQUENCE [LARGE SCALE GENOMIC DNA]</scope>
    <source>
        <strain evidence="3">FD-172 SS1</strain>
    </source>
</reference>
<proteinExistence type="predicted"/>
<sequence>MSSSSALEYNDGNISGSPAPFLRALPSPQELLEEDPLHLHHRLSSLSLSPQHSYPPGDRPVLPPLQPSPILSRRQSLSPIVQHPLPIPRAISSSPALSILPRPLSSYSIQQQVMPPRAAVPFRPSRSRVPYAPRVRKSPPGSVQ</sequence>
<protein>
    <submittedName>
        <fullName evidence="2">Uncharacterized protein</fullName>
    </submittedName>
</protein>
<gene>
    <name evidence="2" type="ORF">BOTBODRAFT_33853</name>
</gene>
<accession>A0A067MNT5</accession>
<dbReference type="EMBL" id="KL198045">
    <property type="protein sequence ID" value="KDQ13246.1"/>
    <property type="molecule type" value="Genomic_DNA"/>
</dbReference>
<evidence type="ECO:0000256" key="1">
    <source>
        <dbReference type="SAM" id="MobiDB-lite"/>
    </source>
</evidence>
<evidence type="ECO:0000313" key="2">
    <source>
        <dbReference type="EMBL" id="KDQ13246.1"/>
    </source>
</evidence>
<feature type="region of interest" description="Disordered" evidence="1">
    <location>
        <begin position="113"/>
        <end position="144"/>
    </location>
</feature>
<feature type="region of interest" description="Disordered" evidence="1">
    <location>
        <begin position="43"/>
        <end position="77"/>
    </location>
</feature>
<name>A0A067MNT5_BOTB1</name>
<feature type="compositionally biased region" description="Polar residues" evidence="1">
    <location>
        <begin position="1"/>
        <end position="16"/>
    </location>
</feature>
<dbReference type="AlphaFoldDB" id="A0A067MNT5"/>
<feature type="region of interest" description="Disordered" evidence="1">
    <location>
        <begin position="1"/>
        <end position="27"/>
    </location>
</feature>
<organism evidence="2 3">
    <name type="scientific">Botryobasidium botryosum (strain FD-172 SS1)</name>
    <dbReference type="NCBI Taxonomy" id="930990"/>
    <lineage>
        <taxon>Eukaryota</taxon>
        <taxon>Fungi</taxon>
        <taxon>Dikarya</taxon>
        <taxon>Basidiomycota</taxon>
        <taxon>Agaricomycotina</taxon>
        <taxon>Agaricomycetes</taxon>
        <taxon>Cantharellales</taxon>
        <taxon>Botryobasidiaceae</taxon>
        <taxon>Botryobasidium</taxon>
    </lineage>
</organism>
<evidence type="ECO:0000313" key="3">
    <source>
        <dbReference type="Proteomes" id="UP000027195"/>
    </source>
</evidence>
<feature type="compositionally biased region" description="Pro residues" evidence="1">
    <location>
        <begin position="57"/>
        <end position="67"/>
    </location>
</feature>
<dbReference type="Proteomes" id="UP000027195">
    <property type="component" value="Unassembled WGS sequence"/>
</dbReference>
<dbReference type="InParanoid" id="A0A067MNT5"/>